<name>A0A1U7PY09_9FLAO</name>
<dbReference type="PROSITE" id="PS01302">
    <property type="entry name" value="UPF0758"/>
    <property type="match status" value="1"/>
</dbReference>
<dbReference type="InterPro" id="IPR001405">
    <property type="entry name" value="UPF0758"/>
</dbReference>
<evidence type="ECO:0000256" key="2">
    <source>
        <dbReference type="SAM" id="MobiDB-lite"/>
    </source>
</evidence>
<feature type="domain" description="RadC-like JAB" evidence="3">
    <location>
        <begin position="194"/>
        <end position="300"/>
    </location>
</feature>
<dbReference type="GO" id="GO:0008237">
    <property type="term" value="F:metallopeptidase activity"/>
    <property type="evidence" value="ECO:0007669"/>
    <property type="project" value="UniProtKB-KW"/>
</dbReference>
<dbReference type="AlphaFoldDB" id="A0A1U7PY09"/>
<feature type="compositionally biased region" description="Basic and acidic residues" evidence="2">
    <location>
        <begin position="1051"/>
        <end position="1064"/>
    </location>
</feature>
<dbReference type="InterPro" id="IPR020891">
    <property type="entry name" value="UPF0758_CS"/>
</dbReference>
<dbReference type="Proteomes" id="UP000187261">
    <property type="component" value="Unassembled WGS sequence"/>
</dbReference>
<dbReference type="PANTHER" id="PTHR30471:SF3">
    <property type="entry name" value="UPF0758 PROTEIN YEES-RELATED"/>
    <property type="match status" value="1"/>
</dbReference>
<dbReference type="EMBL" id="FTPU01000013">
    <property type="protein sequence ID" value="SIT96842.1"/>
    <property type="molecule type" value="Genomic_DNA"/>
</dbReference>
<dbReference type="RefSeq" id="WP_076783041.1">
    <property type="nucleotide sequence ID" value="NZ_FTPU01000013.1"/>
</dbReference>
<keyword evidence="1" id="KW-0378">Hydrolase</keyword>
<sequence length="1073" mass="123074">MQINIEIAKYNDMDEMTPFQKLKFSSIDEAIANVEFLKLGYDYFKNGEILAVRADNSSRIHLIDHDSTVPLNELRKDLENKYTFSTQKDLDYDEIEFKITTKPEKKSLNSNFKFEKNENTKYAKTSTGENLPFKLFRTDDTGVRSNLLRESQNSGNSTDFALIERRFSENNSLQFFGTEKIQNHNDIAWLFKSLEDEAVEHAFLVYDFVDKGYFVQHISTGSYNAAIIDNKSIIGNIIEANPASVTLVHNHPSGNLVASPADAHILEKLKNALKSTDVKVNDGIIINLRSGNYLVFNEQNLSDLKHREDSFKTSIKVQSYSFSKQILVENFQPIQVKSPEEVAAYITSQKFGISDKTEMLILNSQLSIVGKFILPVNNQENSIIENVSKFGGSSCVLYGNNITPELIDFYSKRLEHSNITITDAILLKSENGQKMWESFIEEGKIEKNYNAKTDYFSENNKSNNTVMEENNLSWSDKYLTPKTDAYKNFVKDIEKTDKERVFNEKGDKFLKIYEYLESRKLRENKQEQRGFKYDISISVLDKNLTKTFHFQDLSRVMNDLKRRDFSENISLLFKDRSQNIEVSINNNAEKEKFLADSWAKEFSLKTDLSSGMTRTQIDEKQSYHYRNYETEAKKLGIEITPLNEIGEKHMDIQNKGEISNYKNSIDPDSNPLLSYGRDSDFIDDIFDDIENGVGDLWEKKTKDEVVGKTAFHDSGEVMEYKSSESYLKDLQKEIDHNMGGFTYETITKDPEVRKKADDLIYGAYGEDNPNSLGYYQNKGVVGGKIKDIAAEAIRNPESIKQYDSQTQNVINLYINQNPNIMESPQKEFDLALHLKTQLKYLGFGEGEKLHKDLEKGLNSQEKQFSIITSSDKALPGNKIDYAINFNKSENGGVFLNSYDATLNNSKGETVSQNFKIGKDNSFTAKEALNLLEGRSVKIEFTNPKTDQKETSFVQLNLAEKKNEYGNYNFQSFHQNYGVDTEKIVEKSNIIFDKPEYKDNTIKNLEKGNIVNVKFEMKDNVIEGKAVLNPQYKNLSLYDNEMNRVNTNEPIKGLENDQKHEKSNVREQSISRGI</sequence>
<keyword evidence="1" id="KW-0482">Metalloprotease</keyword>
<accession>A0A1U7PY09</accession>
<proteinExistence type="predicted"/>
<dbReference type="OrthoDB" id="6372253at2"/>
<feature type="region of interest" description="Disordered" evidence="2">
    <location>
        <begin position="1047"/>
        <end position="1073"/>
    </location>
</feature>
<gene>
    <name evidence="4" type="ORF">SAMN05660493_01537</name>
</gene>
<dbReference type="PANTHER" id="PTHR30471">
    <property type="entry name" value="DNA REPAIR PROTEIN RADC"/>
    <property type="match status" value="1"/>
</dbReference>
<dbReference type="STRING" id="1121284.SAMN05660493_01537"/>
<protein>
    <submittedName>
        <fullName evidence="4">RadC-like JAB domain-containing protein</fullName>
    </submittedName>
</protein>
<organism evidence="4 5">
    <name type="scientific">Epilithonimonas bovis DSM 19482</name>
    <dbReference type="NCBI Taxonomy" id="1121284"/>
    <lineage>
        <taxon>Bacteria</taxon>
        <taxon>Pseudomonadati</taxon>
        <taxon>Bacteroidota</taxon>
        <taxon>Flavobacteriia</taxon>
        <taxon>Flavobacteriales</taxon>
        <taxon>Weeksellaceae</taxon>
        <taxon>Chryseobacterium group</taxon>
        <taxon>Epilithonimonas</taxon>
    </lineage>
</organism>
<evidence type="ECO:0000313" key="5">
    <source>
        <dbReference type="Proteomes" id="UP000187261"/>
    </source>
</evidence>
<evidence type="ECO:0000259" key="3">
    <source>
        <dbReference type="Pfam" id="PF04002"/>
    </source>
</evidence>
<keyword evidence="1" id="KW-0645">Protease</keyword>
<dbReference type="Gene3D" id="3.40.140.10">
    <property type="entry name" value="Cytidine Deaminase, domain 2"/>
    <property type="match status" value="1"/>
</dbReference>
<keyword evidence="5" id="KW-1185">Reference proteome</keyword>
<evidence type="ECO:0000256" key="1">
    <source>
        <dbReference type="ARBA" id="ARBA00023049"/>
    </source>
</evidence>
<evidence type="ECO:0000313" key="4">
    <source>
        <dbReference type="EMBL" id="SIT96842.1"/>
    </source>
</evidence>
<dbReference type="Pfam" id="PF04002">
    <property type="entry name" value="RadC"/>
    <property type="match status" value="1"/>
</dbReference>
<reference evidence="5" key="1">
    <citation type="submission" date="2016-10" db="EMBL/GenBank/DDBJ databases">
        <authorList>
            <person name="Varghese N."/>
            <person name="Submissions S."/>
        </authorList>
    </citation>
    <scope>NUCLEOTIDE SEQUENCE [LARGE SCALE GENOMIC DNA]</scope>
    <source>
        <strain evidence="5">DSM 19482</strain>
    </source>
</reference>
<dbReference type="InterPro" id="IPR025657">
    <property type="entry name" value="RadC_JAB"/>
</dbReference>